<dbReference type="EMBL" id="LSRS01000006">
    <property type="protein sequence ID" value="KAF1084263.1"/>
    <property type="molecule type" value="Genomic_DNA"/>
</dbReference>
<dbReference type="RefSeq" id="WP_161822941.1">
    <property type="nucleotide sequence ID" value="NZ_LSRS01000006.1"/>
</dbReference>
<keyword evidence="3" id="KW-1185">Reference proteome</keyword>
<reference evidence="2" key="1">
    <citation type="submission" date="2016-02" db="EMBL/GenBank/DDBJ databases">
        <title>Draft Genome Sequence of Sporotomaculum syntrophicum Strain FB, a Syntrophic Benzoate Degrader.</title>
        <authorList>
            <person name="Nobu M.K."/>
            <person name="Narihiro T."/>
            <person name="Qiu Y.-L."/>
            <person name="Ohashi A."/>
            <person name="Liu W.-T."/>
            <person name="Yuji S."/>
        </authorList>
    </citation>
    <scope>NUCLEOTIDE SEQUENCE</scope>
    <source>
        <strain evidence="2">FB</strain>
    </source>
</reference>
<feature type="transmembrane region" description="Helical" evidence="1">
    <location>
        <begin position="68"/>
        <end position="89"/>
    </location>
</feature>
<feature type="transmembrane region" description="Helical" evidence="1">
    <location>
        <begin position="96"/>
        <end position="116"/>
    </location>
</feature>
<feature type="transmembrane region" description="Helical" evidence="1">
    <location>
        <begin position="122"/>
        <end position="144"/>
    </location>
</feature>
<feature type="transmembrane region" description="Helical" evidence="1">
    <location>
        <begin position="20"/>
        <end position="40"/>
    </location>
</feature>
<organism evidence="2 3">
    <name type="scientific">Sporotomaculum syntrophicum</name>
    <dbReference type="NCBI Taxonomy" id="182264"/>
    <lineage>
        <taxon>Bacteria</taxon>
        <taxon>Bacillati</taxon>
        <taxon>Bacillota</taxon>
        <taxon>Clostridia</taxon>
        <taxon>Eubacteriales</taxon>
        <taxon>Desulfallaceae</taxon>
        <taxon>Sporotomaculum</taxon>
    </lineage>
</organism>
<accession>A0A9D2WN55</accession>
<keyword evidence="1" id="KW-0472">Membrane</keyword>
<protein>
    <recommendedName>
        <fullName evidence="4">Stage II sporulation protein M</fullName>
    </recommendedName>
</protein>
<evidence type="ECO:0000313" key="3">
    <source>
        <dbReference type="Proteomes" id="UP000798488"/>
    </source>
</evidence>
<dbReference type="Proteomes" id="UP000798488">
    <property type="component" value="Unassembled WGS sequence"/>
</dbReference>
<dbReference type="InterPro" id="IPR002798">
    <property type="entry name" value="SpoIIM-like"/>
</dbReference>
<dbReference type="OrthoDB" id="9800053at2"/>
<evidence type="ECO:0008006" key="4">
    <source>
        <dbReference type="Google" id="ProtNLM"/>
    </source>
</evidence>
<keyword evidence="1" id="KW-1133">Transmembrane helix</keyword>
<sequence>MLTWFAKGWQEIRNYRQEGLLCLAIFALAAFTGHLMALLVSENIEEYYDMLREMILANPFGGGLPDNLFLYILTRNSAVSLTVLVLGIITYNVWPVFILLLNGAIGGFVVQMQAALLNHPSWQIWLIGLLPHGVPELGALFLAAGASFYYRRLRSQGERVSGRVLTTYLVVVLPLLVLAAAIETYITPLLLHRFLF</sequence>
<proteinExistence type="predicted"/>
<evidence type="ECO:0000313" key="2">
    <source>
        <dbReference type="EMBL" id="KAF1084263.1"/>
    </source>
</evidence>
<evidence type="ECO:0000256" key="1">
    <source>
        <dbReference type="SAM" id="Phobius"/>
    </source>
</evidence>
<keyword evidence="1" id="KW-0812">Transmembrane</keyword>
<gene>
    <name evidence="2" type="ORF">SPSYN_02667</name>
</gene>
<dbReference type="AlphaFoldDB" id="A0A9D2WN55"/>
<dbReference type="PANTHER" id="PTHR35337">
    <property type="entry name" value="SLR1478 PROTEIN"/>
    <property type="match status" value="1"/>
</dbReference>
<name>A0A9D2WN55_9FIRM</name>
<feature type="transmembrane region" description="Helical" evidence="1">
    <location>
        <begin position="165"/>
        <end position="186"/>
    </location>
</feature>
<dbReference type="PANTHER" id="PTHR35337:SF1">
    <property type="entry name" value="SLR1478 PROTEIN"/>
    <property type="match status" value="1"/>
</dbReference>
<dbReference type="Pfam" id="PF01944">
    <property type="entry name" value="SpoIIM"/>
    <property type="match status" value="1"/>
</dbReference>
<comment type="caution">
    <text evidence="2">The sequence shown here is derived from an EMBL/GenBank/DDBJ whole genome shotgun (WGS) entry which is preliminary data.</text>
</comment>